<comment type="caution">
    <text evidence="1">The sequence shown here is derived from an EMBL/GenBank/DDBJ whole genome shotgun (WGS) entry which is preliminary data.</text>
</comment>
<evidence type="ECO:0008006" key="3">
    <source>
        <dbReference type="Google" id="ProtNLM"/>
    </source>
</evidence>
<keyword evidence="2" id="KW-1185">Reference proteome</keyword>
<dbReference type="RefSeq" id="WP_307186636.1">
    <property type="nucleotide sequence ID" value="NZ_JAUTBA010000001.1"/>
</dbReference>
<dbReference type="EMBL" id="JAUTBA010000001">
    <property type="protein sequence ID" value="MDQ1151103.1"/>
    <property type="molecule type" value="Genomic_DNA"/>
</dbReference>
<reference evidence="1 2" key="1">
    <citation type="submission" date="2023-07" db="EMBL/GenBank/DDBJ databases">
        <title>Functional and genomic diversity of the sorghum phyllosphere microbiome.</title>
        <authorList>
            <person name="Shade A."/>
        </authorList>
    </citation>
    <scope>NUCLEOTIDE SEQUENCE [LARGE SCALE GENOMIC DNA]</scope>
    <source>
        <strain evidence="1 2">SORGH_AS_0892</strain>
    </source>
</reference>
<evidence type="ECO:0000313" key="1">
    <source>
        <dbReference type="EMBL" id="MDQ1151103.1"/>
    </source>
</evidence>
<sequence length="215" mass="23590">MKYLDMKYSTKALVLPLLFTTIACGKSQDSGSYQLTFNERMNRQAYLGSTESTMYLHGYDRLAPVKGKGSFSIDKIKGDSSTLVLLMELSGQEGFSFAIPGKQTGRSWRFTAKSGELSVADNGEVNGSLTASAKEITWKGRLFDDELMLDVKIKYLKSGGGVPAESILNTHFELLRSGDQQGGNGQQGCTIVWESRPVFNVYEGGVDLIYVPVCH</sequence>
<proteinExistence type="predicted"/>
<dbReference type="Proteomes" id="UP001244640">
    <property type="component" value="Unassembled WGS sequence"/>
</dbReference>
<accession>A0ABU0U810</accession>
<gene>
    <name evidence="1" type="ORF">QE382_003087</name>
</gene>
<name>A0ABU0U810_9SPHI</name>
<dbReference type="PROSITE" id="PS51257">
    <property type="entry name" value="PROKAR_LIPOPROTEIN"/>
    <property type="match status" value="1"/>
</dbReference>
<protein>
    <recommendedName>
        <fullName evidence="3">Lipoprotein</fullName>
    </recommendedName>
</protein>
<evidence type="ECO:0000313" key="2">
    <source>
        <dbReference type="Proteomes" id="UP001244640"/>
    </source>
</evidence>
<organism evidence="1 2">
    <name type="scientific">Sphingobacterium zeae</name>
    <dbReference type="NCBI Taxonomy" id="1776859"/>
    <lineage>
        <taxon>Bacteria</taxon>
        <taxon>Pseudomonadati</taxon>
        <taxon>Bacteroidota</taxon>
        <taxon>Sphingobacteriia</taxon>
        <taxon>Sphingobacteriales</taxon>
        <taxon>Sphingobacteriaceae</taxon>
        <taxon>Sphingobacterium</taxon>
    </lineage>
</organism>